<feature type="domain" description="GST N-terminal" evidence="2">
    <location>
        <begin position="1"/>
        <end position="81"/>
    </location>
</feature>
<name>A0AAJ0FR52_9PEZI</name>
<organism evidence="4 5">
    <name type="scientific">Phialemonium atrogriseum</name>
    <dbReference type="NCBI Taxonomy" id="1093897"/>
    <lineage>
        <taxon>Eukaryota</taxon>
        <taxon>Fungi</taxon>
        <taxon>Dikarya</taxon>
        <taxon>Ascomycota</taxon>
        <taxon>Pezizomycotina</taxon>
        <taxon>Sordariomycetes</taxon>
        <taxon>Sordariomycetidae</taxon>
        <taxon>Cephalothecales</taxon>
        <taxon>Cephalothecaceae</taxon>
        <taxon>Phialemonium</taxon>
    </lineage>
</organism>
<dbReference type="InterPro" id="IPR004046">
    <property type="entry name" value="GST_C"/>
</dbReference>
<reference evidence="4" key="1">
    <citation type="submission" date="2023-06" db="EMBL/GenBank/DDBJ databases">
        <title>Genome-scale phylogeny and comparative genomics of the fungal order Sordariales.</title>
        <authorList>
            <consortium name="Lawrence Berkeley National Laboratory"/>
            <person name="Hensen N."/>
            <person name="Bonometti L."/>
            <person name="Westerberg I."/>
            <person name="Brannstrom I.O."/>
            <person name="Guillou S."/>
            <person name="Cros-Aarteil S."/>
            <person name="Calhoun S."/>
            <person name="Haridas S."/>
            <person name="Kuo A."/>
            <person name="Mondo S."/>
            <person name="Pangilinan J."/>
            <person name="Riley R."/>
            <person name="Labutti K."/>
            <person name="Andreopoulos B."/>
            <person name="Lipzen A."/>
            <person name="Chen C."/>
            <person name="Yanf M."/>
            <person name="Daum C."/>
            <person name="Ng V."/>
            <person name="Clum A."/>
            <person name="Steindorff A."/>
            <person name="Ohm R."/>
            <person name="Martin F."/>
            <person name="Silar P."/>
            <person name="Natvig D."/>
            <person name="Lalanne C."/>
            <person name="Gautier V."/>
            <person name="Ament-Velasquez S.L."/>
            <person name="Kruys A."/>
            <person name="Hutchinson M.I."/>
            <person name="Powell A.J."/>
            <person name="Barry K."/>
            <person name="Miller A.N."/>
            <person name="Grigoriev I.V."/>
            <person name="Debuchy R."/>
            <person name="Gladieux P."/>
            <person name="Thoren M.H."/>
            <person name="Johannesson H."/>
        </authorList>
    </citation>
    <scope>NUCLEOTIDE SEQUENCE</scope>
    <source>
        <strain evidence="4">8032-3</strain>
    </source>
</reference>
<dbReference type="SFLD" id="SFLDS00019">
    <property type="entry name" value="Glutathione_Transferase_(cytos"/>
    <property type="match status" value="1"/>
</dbReference>
<dbReference type="InterPro" id="IPR004045">
    <property type="entry name" value="Glutathione_S-Trfase_N"/>
</dbReference>
<keyword evidence="5" id="KW-1185">Reference proteome</keyword>
<dbReference type="CDD" id="cd03057">
    <property type="entry name" value="GST_N_Beta"/>
    <property type="match status" value="1"/>
</dbReference>
<dbReference type="Gene3D" id="1.20.1050.10">
    <property type="match status" value="1"/>
</dbReference>
<proteinExistence type="inferred from homology"/>
<comment type="caution">
    <text evidence="4">The sequence shown here is derived from an EMBL/GenBank/DDBJ whole genome shotgun (WGS) entry which is preliminary data.</text>
</comment>
<dbReference type="PANTHER" id="PTHR44051">
    <property type="entry name" value="GLUTATHIONE S-TRANSFERASE-RELATED"/>
    <property type="match status" value="1"/>
</dbReference>
<dbReference type="SUPFAM" id="SSF47616">
    <property type="entry name" value="GST C-terminal domain-like"/>
    <property type="match status" value="1"/>
</dbReference>
<accession>A0AAJ0FR52</accession>
<dbReference type="Proteomes" id="UP001244011">
    <property type="component" value="Unassembled WGS sequence"/>
</dbReference>
<dbReference type="GeneID" id="85313629"/>
<evidence type="ECO:0000259" key="3">
    <source>
        <dbReference type="PROSITE" id="PS50405"/>
    </source>
</evidence>
<evidence type="ECO:0000256" key="1">
    <source>
        <dbReference type="ARBA" id="ARBA00007409"/>
    </source>
</evidence>
<evidence type="ECO:0000313" key="5">
    <source>
        <dbReference type="Proteomes" id="UP001244011"/>
    </source>
</evidence>
<sequence>MKLYFASHCCSLTPHIVLQELGLPYDLVRVDIRTKRTSDGRDFLTVNPKGYVAALELSSGDIITECPAIVQYLADLSPSAKLAPAAGTLGRVRLQEWLSYISGELHASLAPLFNPALPEAARDIFTAKVAARLAVVEAALAADNREYLLGDDVGFTVADAFLFVILGWLPLFKIDLAAWPRTAALARRVEARPSVAAALAREAEAPEVK</sequence>
<dbReference type="InterPro" id="IPR040079">
    <property type="entry name" value="Glutathione_S-Trfase"/>
</dbReference>
<comment type="similarity">
    <text evidence="1">Belongs to the GST superfamily.</text>
</comment>
<dbReference type="SFLD" id="SFLDG00358">
    <property type="entry name" value="Main_(cytGST)"/>
    <property type="match status" value="1"/>
</dbReference>
<dbReference type="Gene3D" id="3.40.30.10">
    <property type="entry name" value="Glutaredoxin"/>
    <property type="match status" value="1"/>
</dbReference>
<gene>
    <name evidence="4" type="ORF">QBC33DRAFT_566075</name>
</gene>
<dbReference type="PROSITE" id="PS50405">
    <property type="entry name" value="GST_CTER"/>
    <property type="match status" value="1"/>
</dbReference>
<dbReference type="SUPFAM" id="SSF52833">
    <property type="entry name" value="Thioredoxin-like"/>
    <property type="match status" value="1"/>
</dbReference>
<protein>
    <submittedName>
        <fullName evidence="4">Glutathione S-transferase</fullName>
    </submittedName>
</protein>
<dbReference type="PROSITE" id="PS50404">
    <property type="entry name" value="GST_NTER"/>
    <property type="match status" value="1"/>
</dbReference>
<dbReference type="EMBL" id="MU838998">
    <property type="protein sequence ID" value="KAK1771943.1"/>
    <property type="molecule type" value="Genomic_DNA"/>
</dbReference>
<dbReference type="SFLD" id="SFLDG01150">
    <property type="entry name" value="Main.1:_Beta-like"/>
    <property type="match status" value="1"/>
</dbReference>
<dbReference type="InterPro" id="IPR036249">
    <property type="entry name" value="Thioredoxin-like_sf"/>
</dbReference>
<dbReference type="Pfam" id="PF13409">
    <property type="entry name" value="GST_N_2"/>
    <property type="match status" value="1"/>
</dbReference>
<dbReference type="Pfam" id="PF00043">
    <property type="entry name" value="GST_C"/>
    <property type="match status" value="1"/>
</dbReference>
<dbReference type="RefSeq" id="XP_060288156.1">
    <property type="nucleotide sequence ID" value="XM_060430442.1"/>
</dbReference>
<evidence type="ECO:0000259" key="2">
    <source>
        <dbReference type="PROSITE" id="PS50404"/>
    </source>
</evidence>
<dbReference type="PANTHER" id="PTHR44051:SF8">
    <property type="entry name" value="GLUTATHIONE S-TRANSFERASE GSTA"/>
    <property type="match status" value="1"/>
</dbReference>
<dbReference type="InterPro" id="IPR010987">
    <property type="entry name" value="Glutathione-S-Trfase_C-like"/>
</dbReference>
<feature type="domain" description="GST C-terminal" evidence="3">
    <location>
        <begin position="87"/>
        <end position="209"/>
    </location>
</feature>
<dbReference type="InterPro" id="IPR036282">
    <property type="entry name" value="Glutathione-S-Trfase_C_sf"/>
</dbReference>
<dbReference type="CDD" id="cd03188">
    <property type="entry name" value="GST_C_Beta"/>
    <property type="match status" value="1"/>
</dbReference>
<dbReference type="AlphaFoldDB" id="A0AAJ0FR52"/>
<evidence type="ECO:0000313" key="4">
    <source>
        <dbReference type="EMBL" id="KAK1771943.1"/>
    </source>
</evidence>